<comment type="caution">
    <text evidence="4">The sequence shown here is derived from an EMBL/GenBank/DDBJ whole genome shotgun (WGS) entry which is preliminary data.</text>
</comment>
<gene>
    <name evidence="4" type="ORF">DLM65_14975</name>
</gene>
<evidence type="ECO:0000259" key="3">
    <source>
        <dbReference type="PROSITE" id="PS51186"/>
    </source>
</evidence>
<evidence type="ECO:0000256" key="1">
    <source>
        <dbReference type="ARBA" id="ARBA00022679"/>
    </source>
</evidence>
<dbReference type="PANTHER" id="PTHR43877:SF2">
    <property type="entry name" value="AMINOALKYLPHOSPHONATE N-ACETYLTRANSFERASE-RELATED"/>
    <property type="match status" value="1"/>
</dbReference>
<accession>A0A2W5YXV1</accession>
<dbReference type="Gene3D" id="3.40.630.30">
    <property type="match status" value="1"/>
</dbReference>
<organism evidence="4 5">
    <name type="scientific">Candidatus Aeolococcus gillhamiae</name>
    <dbReference type="NCBI Taxonomy" id="3127015"/>
    <lineage>
        <taxon>Bacteria</taxon>
        <taxon>Bacillati</taxon>
        <taxon>Candidatus Dormiibacterota</taxon>
        <taxon>Candidatus Dormibacteria</taxon>
        <taxon>Candidatus Aeolococcales</taxon>
        <taxon>Candidatus Aeolococcaceae</taxon>
        <taxon>Candidatus Aeolococcus</taxon>
    </lineage>
</organism>
<keyword evidence="2" id="KW-0012">Acyltransferase</keyword>
<dbReference type="GO" id="GO:0016747">
    <property type="term" value="F:acyltransferase activity, transferring groups other than amino-acyl groups"/>
    <property type="evidence" value="ECO:0007669"/>
    <property type="project" value="InterPro"/>
</dbReference>
<evidence type="ECO:0000313" key="5">
    <source>
        <dbReference type="Proteomes" id="UP000248724"/>
    </source>
</evidence>
<proteinExistence type="predicted"/>
<dbReference type="SUPFAM" id="SSF55729">
    <property type="entry name" value="Acyl-CoA N-acyltransferases (Nat)"/>
    <property type="match status" value="1"/>
</dbReference>
<dbReference type="InterPro" id="IPR016181">
    <property type="entry name" value="Acyl_CoA_acyltransferase"/>
</dbReference>
<reference evidence="4 5" key="1">
    <citation type="journal article" date="2017" name="Nature">
        <title>Atmospheric trace gases support primary production in Antarctic desert surface soil.</title>
        <authorList>
            <person name="Ji M."/>
            <person name="Greening C."/>
            <person name="Vanwonterghem I."/>
            <person name="Carere C.R."/>
            <person name="Bay S.K."/>
            <person name="Steen J.A."/>
            <person name="Montgomery K."/>
            <person name="Lines T."/>
            <person name="Beardall J."/>
            <person name="van Dorst J."/>
            <person name="Snape I."/>
            <person name="Stott M.B."/>
            <person name="Hugenholtz P."/>
            <person name="Ferrari B.C."/>
        </authorList>
    </citation>
    <scope>NUCLEOTIDE SEQUENCE [LARGE SCALE GENOMIC DNA]</scope>
    <source>
        <strain evidence="4">RRmetagenome_bin12</strain>
    </source>
</reference>
<dbReference type="InterPro" id="IPR000182">
    <property type="entry name" value="GNAT_dom"/>
</dbReference>
<dbReference type="Pfam" id="PF00583">
    <property type="entry name" value="Acetyltransf_1"/>
    <property type="match status" value="1"/>
</dbReference>
<dbReference type="EMBL" id="QHBU01000284">
    <property type="protein sequence ID" value="PZR77742.1"/>
    <property type="molecule type" value="Genomic_DNA"/>
</dbReference>
<dbReference type="InterPro" id="IPR050832">
    <property type="entry name" value="Bact_Acetyltransf"/>
</dbReference>
<protein>
    <recommendedName>
        <fullName evidence="3">N-acetyltransferase domain-containing protein</fullName>
    </recommendedName>
</protein>
<evidence type="ECO:0000313" key="4">
    <source>
        <dbReference type="EMBL" id="PZR77742.1"/>
    </source>
</evidence>
<feature type="domain" description="N-acetyltransferase" evidence="3">
    <location>
        <begin position="7"/>
        <end position="169"/>
    </location>
</feature>
<dbReference type="PANTHER" id="PTHR43877">
    <property type="entry name" value="AMINOALKYLPHOSPHONATE N-ACETYLTRANSFERASE-RELATED-RELATED"/>
    <property type="match status" value="1"/>
</dbReference>
<sequence length="169" mass="18897">MERTADVTIRAATPDDVGALADIYQASAEHHIRLDPSLYSTPDYRAMKERYSRRLPLPDDEEILVAEMDGEVVGWIDMQLRPATGQPRMMRDAVSVEIDIAVLPQHRGHGVGSRLVAAAEAWAAQHGAAVMTMQTHVANLDAIRFYQERHGFRTTGILMMKRTSSDLRD</sequence>
<evidence type="ECO:0000256" key="2">
    <source>
        <dbReference type="ARBA" id="ARBA00023315"/>
    </source>
</evidence>
<dbReference type="PROSITE" id="PS51186">
    <property type="entry name" value="GNAT"/>
    <property type="match status" value="1"/>
</dbReference>
<dbReference type="Proteomes" id="UP000248724">
    <property type="component" value="Unassembled WGS sequence"/>
</dbReference>
<name>A0A2W5YXV1_9BACT</name>
<keyword evidence="1" id="KW-0808">Transferase</keyword>
<dbReference type="CDD" id="cd04301">
    <property type="entry name" value="NAT_SF"/>
    <property type="match status" value="1"/>
</dbReference>
<dbReference type="AlphaFoldDB" id="A0A2W5YXV1"/>